<accession>A0A369AM51</accession>
<dbReference type="AlphaFoldDB" id="A0A369AM51"/>
<keyword evidence="3" id="KW-1185">Reference proteome</keyword>
<dbReference type="OrthoDB" id="8898809at2"/>
<dbReference type="EMBL" id="QPJU01000003">
    <property type="protein sequence ID" value="RCX10173.1"/>
    <property type="molecule type" value="Genomic_DNA"/>
</dbReference>
<dbReference type="Gene3D" id="1.20.120.520">
    <property type="entry name" value="nmb1532 protein domain like"/>
    <property type="match status" value="1"/>
</dbReference>
<dbReference type="CDD" id="cd12108">
    <property type="entry name" value="Hr-like"/>
    <property type="match status" value="1"/>
</dbReference>
<dbReference type="Pfam" id="PF01814">
    <property type="entry name" value="Hemerythrin"/>
    <property type="match status" value="1"/>
</dbReference>
<organism evidence="2 3">
    <name type="scientific">Extensimonas vulgaris</name>
    <dbReference type="NCBI Taxonomy" id="1031594"/>
    <lineage>
        <taxon>Bacteria</taxon>
        <taxon>Pseudomonadati</taxon>
        <taxon>Pseudomonadota</taxon>
        <taxon>Betaproteobacteria</taxon>
        <taxon>Burkholderiales</taxon>
        <taxon>Comamonadaceae</taxon>
        <taxon>Extensimonas</taxon>
    </lineage>
</organism>
<proteinExistence type="predicted"/>
<sequence length="189" mass="21241">MRTSQAFPGLHTPAAGFEQPFAMLEACHERVQRMLALLQKLCAHLRAHGCDDAARQAARDVLRYFDQAGPLHHEDEEKHLFPLLRVQGNAEVRALVERLAQDHVHMATTWAQLRMPLLALANGQRFGFRAQEETALDCFAAHYARHIKDEEQHAYPAAQKLLEAQALLAMGQEMAARRGARPPPSETPK</sequence>
<reference evidence="2 3" key="1">
    <citation type="submission" date="2018-07" db="EMBL/GenBank/DDBJ databases">
        <title>Genomic Encyclopedia of Type Strains, Phase IV (KMG-IV): sequencing the most valuable type-strain genomes for metagenomic binning, comparative biology and taxonomic classification.</title>
        <authorList>
            <person name="Goeker M."/>
        </authorList>
    </citation>
    <scope>NUCLEOTIDE SEQUENCE [LARGE SCALE GENOMIC DNA]</scope>
    <source>
        <strain evidence="2 3">DSM 100911</strain>
    </source>
</reference>
<name>A0A369AM51_9BURK</name>
<evidence type="ECO:0000259" key="1">
    <source>
        <dbReference type="Pfam" id="PF01814"/>
    </source>
</evidence>
<protein>
    <submittedName>
        <fullName evidence="2">Hemerythrin-like domain-containing protein</fullName>
    </submittedName>
</protein>
<dbReference type="InterPro" id="IPR012312">
    <property type="entry name" value="Hemerythrin-like"/>
</dbReference>
<feature type="domain" description="Hemerythrin-like" evidence="1">
    <location>
        <begin position="21"/>
        <end position="158"/>
    </location>
</feature>
<gene>
    <name evidence="2" type="ORF">DFR45_103158</name>
</gene>
<evidence type="ECO:0000313" key="2">
    <source>
        <dbReference type="EMBL" id="RCX10173.1"/>
    </source>
</evidence>
<dbReference type="Proteomes" id="UP000252174">
    <property type="component" value="Unassembled WGS sequence"/>
</dbReference>
<dbReference type="RefSeq" id="WP_114482859.1">
    <property type="nucleotide sequence ID" value="NZ_QPJU01000003.1"/>
</dbReference>
<comment type="caution">
    <text evidence="2">The sequence shown here is derived from an EMBL/GenBank/DDBJ whole genome shotgun (WGS) entry which is preliminary data.</text>
</comment>
<evidence type="ECO:0000313" key="3">
    <source>
        <dbReference type="Proteomes" id="UP000252174"/>
    </source>
</evidence>